<name>A0AAW4T433_9BACE</name>
<dbReference type="EMBL" id="JAIWYE010000037">
    <property type="protein sequence ID" value="MCA4706139.1"/>
    <property type="molecule type" value="Genomic_DNA"/>
</dbReference>
<sequence length="241" mass="28216">MVRYIPNNVPQNTIPRLEECQFITTISELADEWHWHRATVRSFLEKLEELGHLEKQPLAKCFIIEMTCIDNSGLLTSEVSRHFIFMMDYTTDMWLTGKFDRKVIASLCEHIATCSMQHYEASVPERTLEMERAAKNEILHAFIASLLQRIRKSPLVTQEEDRLQQSICSVFIVSLSEDWEKLLLFIEELPEVVLNGNASSFKLVSDEEVALFQQVCENYRVFYKIDMDYYQGLQKHMKVPL</sequence>
<protein>
    <submittedName>
        <fullName evidence="1">MarR family transcriptional regulator</fullName>
    </submittedName>
</protein>
<evidence type="ECO:0000313" key="2">
    <source>
        <dbReference type="Proteomes" id="UP001198461"/>
    </source>
</evidence>
<dbReference type="InterPro" id="IPR036390">
    <property type="entry name" value="WH_DNA-bd_sf"/>
</dbReference>
<accession>A0AAW4T433</accession>
<dbReference type="AlphaFoldDB" id="A0AAW4T433"/>
<proteinExistence type="predicted"/>
<organism evidence="1 2">
    <name type="scientific">Bacteroides xylanisolvens</name>
    <dbReference type="NCBI Taxonomy" id="371601"/>
    <lineage>
        <taxon>Bacteria</taxon>
        <taxon>Pseudomonadati</taxon>
        <taxon>Bacteroidota</taxon>
        <taxon>Bacteroidia</taxon>
        <taxon>Bacteroidales</taxon>
        <taxon>Bacteroidaceae</taxon>
        <taxon>Bacteroides</taxon>
    </lineage>
</organism>
<reference evidence="1" key="1">
    <citation type="submission" date="2023-08" db="EMBL/GenBank/DDBJ databases">
        <title>Mucin Metabolism Genes Underlie the Key Renovations of Bacteroides xylanisolvens Genomes in Captive Great Apes.</title>
        <authorList>
            <person name="Nishida A.H."/>
        </authorList>
    </citation>
    <scope>NUCLEOTIDE SEQUENCE</scope>
    <source>
        <strain evidence="1">P13.H9</strain>
    </source>
</reference>
<dbReference type="SUPFAM" id="SSF46785">
    <property type="entry name" value="Winged helix' DNA-binding domain"/>
    <property type="match status" value="1"/>
</dbReference>
<comment type="caution">
    <text evidence="1">The sequence shown here is derived from an EMBL/GenBank/DDBJ whole genome shotgun (WGS) entry which is preliminary data.</text>
</comment>
<dbReference type="RefSeq" id="WP_225451149.1">
    <property type="nucleotide sequence ID" value="NZ_JAIWXB010000037.1"/>
</dbReference>
<evidence type="ECO:0000313" key="1">
    <source>
        <dbReference type="EMBL" id="MCA4706139.1"/>
    </source>
</evidence>
<gene>
    <name evidence="1" type="ORF">LD004_21275</name>
</gene>
<dbReference type="Proteomes" id="UP001198461">
    <property type="component" value="Unassembled WGS sequence"/>
</dbReference>